<gene>
    <name evidence="5" type="ORF">PF002_g13716</name>
    <name evidence="4" type="ORF">PF004_g11301</name>
    <name evidence="3" type="ORF">PF011_g12919</name>
</gene>
<dbReference type="AlphaFoldDB" id="A0A6A3K6Y0"/>
<keyword evidence="1" id="KW-0175">Coiled coil</keyword>
<name>A0A6A3K6Y0_9STRA</name>
<evidence type="ECO:0000313" key="7">
    <source>
        <dbReference type="Proteomes" id="UP000460718"/>
    </source>
</evidence>
<dbReference type="EMBL" id="QXFW01000771">
    <property type="protein sequence ID" value="KAE9003390.1"/>
    <property type="molecule type" value="Genomic_DNA"/>
</dbReference>
<reference evidence="7 8" key="1">
    <citation type="submission" date="2018-09" db="EMBL/GenBank/DDBJ databases">
        <title>Genomic investigation of the strawberry pathogen Phytophthora fragariae indicates pathogenicity is determined by transcriptional variation in three key races.</title>
        <authorList>
            <person name="Adams T.M."/>
            <person name="Armitage A.D."/>
            <person name="Sobczyk M.K."/>
            <person name="Bates H.J."/>
            <person name="Dunwell J.M."/>
            <person name="Nellist C.F."/>
            <person name="Harrison R.J."/>
        </authorList>
    </citation>
    <scope>NUCLEOTIDE SEQUENCE [LARGE SCALE GENOMIC DNA]</scope>
    <source>
        <strain evidence="5 6">BC-1</strain>
        <strain evidence="4 8">BC-23</strain>
        <strain evidence="3 7">SCRP245</strain>
    </source>
</reference>
<organism evidence="3 7">
    <name type="scientific">Phytophthora fragariae</name>
    <dbReference type="NCBI Taxonomy" id="53985"/>
    <lineage>
        <taxon>Eukaryota</taxon>
        <taxon>Sar</taxon>
        <taxon>Stramenopiles</taxon>
        <taxon>Oomycota</taxon>
        <taxon>Peronosporomycetes</taxon>
        <taxon>Peronosporales</taxon>
        <taxon>Peronosporaceae</taxon>
        <taxon>Phytophthora</taxon>
    </lineage>
</organism>
<dbReference type="EMBL" id="QXGD01000705">
    <property type="protein sequence ID" value="KAE9227832.1"/>
    <property type="molecule type" value="Genomic_DNA"/>
</dbReference>
<dbReference type="Proteomes" id="UP000440367">
    <property type="component" value="Unassembled WGS sequence"/>
</dbReference>
<dbReference type="Proteomes" id="UP000476176">
    <property type="component" value="Unassembled WGS sequence"/>
</dbReference>
<feature type="region of interest" description="Disordered" evidence="2">
    <location>
        <begin position="375"/>
        <end position="425"/>
    </location>
</feature>
<sequence>MSWKPPRQSSSGIHEKSKPMKLPTVRRGGGLRVGRVVSDIRGSSGWDNQPSSPFVQEEERRVQEELMEMLTVKLANKEKEVETLRCKQNAIDRELAGHDRQLRQQQEESDRVVGELTTTNQELHRQVQHLQIQCQRLQVECETQRTAALEQRRLREKDQTQARFESKTHLQIVDELRREREQNINERYALENKLQRLLQDHQSQTHVVAQLESRCGQLENEIQESQRTCQQLHEALASEKQRRVDSEMLSKKLEEEKAALEDKQRVLTKTLKGASSRAAGVEKKKNELSRVEDQLNEQLAALKKENLELKARRGQMSSQTKHLQARVAALENANAVQEQKLDDAATELESARKYCRDSQFRTKQLQEEIVFLKNRKAATTTGTTAANSSTPAPHDNNSALTGNNSPSSDPKLSPETADDVPCWMK</sequence>
<evidence type="ECO:0000256" key="1">
    <source>
        <dbReference type="SAM" id="Coils"/>
    </source>
</evidence>
<comment type="caution">
    <text evidence="3">The sequence shown here is derived from an EMBL/GenBank/DDBJ whole genome shotgun (WGS) entry which is preliminary data.</text>
</comment>
<evidence type="ECO:0000313" key="5">
    <source>
        <dbReference type="EMBL" id="KAE9227832.1"/>
    </source>
</evidence>
<evidence type="ECO:0000313" key="4">
    <source>
        <dbReference type="EMBL" id="KAE9227642.1"/>
    </source>
</evidence>
<proteinExistence type="predicted"/>
<feature type="compositionally biased region" description="Low complexity" evidence="2">
    <location>
        <begin position="377"/>
        <end position="393"/>
    </location>
</feature>
<evidence type="ECO:0000313" key="8">
    <source>
        <dbReference type="Proteomes" id="UP000476176"/>
    </source>
</evidence>
<dbReference type="EMBL" id="QXGC01000613">
    <property type="protein sequence ID" value="KAE9227642.1"/>
    <property type="molecule type" value="Genomic_DNA"/>
</dbReference>
<feature type="coiled-coil region" evidence="1">
    <location>
        <begin position="173"/>
        <end position="347"/>
    </location>
</feature>
<dbReference type="Gene3D" id="1.20.5.170">
    <property type="match status" value="1"/>
</dbReference>
<dbReference type="Proteomes" id="UP000460718">
    <property type="component" value="Unassembled WGS sequence"/>
</dbReference>
<evidence type="ECO:0000313" key="3">
    <source>
        <dbReference type="EMBL" id="KAE9003390.1"/>
    </source>
</evidence>
<evidence type="ECO:0000256" key="2">
    <source>
        <dbReference type="SAM" id="MobiDB-lite"/>
    </source>
</evidence>
<feature type="coiled-coil region" evidence="1">
    <location>
        <begin position="60"/>
        <end position="140"/>
    </location>
</feature>
<feature type="region of interest" description="Disordered" evidence="2">
    <location>
        <begin position="1"/>
        <end position="30"/>
    </location>
</feature>
<evidence type="ECO:0000313" key="6">
    <source>
        <dbReference type="Proteomes" id="UP000440367"/>
    </source>
</evidence>
<protein>
    <submittedName>
        <fullName evidence="3">Uncharacterized protein</fullName>
    </submittedName>
</protein>
<accession>A0A6A3K6Y0</accession>
<feature type="compositionally biased region" description="Polar residues" evidence="2">
    <location>
        <begin position="395"/>
        <end position="410"/>
    </location>
</feature>